<proteinExistence type="predicted"/>
<sequence length="223" mass="26162">MKIVSLEISTTRLLKQLRFYRDTLGLEINNEDEDSFEVSLGYSVLKFQQNEDATPYHIAFHIPDKQENQALKWLKARVEILRNNQEDIIDFSGWNAKSVYFYDKDFNILEFISRRDFNKPESPDFSEKNFLGIAEVGLATAFIEEKYQFLHEKCNLEVFDGNFENFCAIGDDQGLLITINKNLKDWFPTGDAAYGSDFRIKFEHKGKNCELIFNHDRLKMVKK</sequence>
<dbReference type="AlphaFoldDB" id="H2BWJ3"/>
<name>H2BWJ3_GILLR</name>
<dbReference type="PROSITE" id="PS51819">
    <property type="entry name" value="VOC"/>
    <property type="match status" value="1"/>
</dbReference>
<dbReference type="Proteomes" id="UP000003844">
    <property type="component" value="Unassembled WGS sequence"/>
</dbReference>
<gene>
    <name evidence="2" type="ORF">Gilli_1269</name>
</gene>
<evidence type="ECO:0000313" key="3">
    <source>
        <dbReference type="Proteomes" id="UP000003844"/>
    </source>
</evidence>
<dbReference type="InterPro" id="IPR029068">
    <property type="entry name" value="Glyas_Bleomycin-R_OHBP_Dase"/>
</dbReference>
<dbReference type="SUPFAM" id="SSF54593">
    <property type="entry name" value="Glyoxalase/Bleomycin resistance protein/Dihydroxybiphenyl dioxygenase"/>
    <property type="match status" value="1"/>
</dbReference>
<dbReference type="RefSeq" id="WP_006988253.1">
    <property type="nucleotide sequence ID" value="NZ_JH594606.1"/>
</dbReference>
<dbReference type="eggNOG" id="COG0346">
    <property type="taxonomic scope" value="Bacteria"/>
</dbReference>
<dbReference type="EMBL" id="JH594606">
    <property type="protein sequence ID" value="EHQ01936.1"/>
    <property type="molecule type" value="Genomic_DNA"/>
</dbReference>
<organism evidence="2 3">
    <name type="scientific">Gillisia limnaea (strain DSM 15749 / LMG 21470 / R-8282)</name>
    <dbReference type="NCBI Taxonomy" id="865937"/>
    <lineage>
        <taxon>Bacteria</taxon>
        <taxon>Pseudomonadati</taxon>
        <taxon>Bacteroidota</taxon>
        <taxon>Flavobacteriia</taxon>
        <taxon>Flavobacteriales</taxon>
        <taxon>Flavobacteriaceae</taxon>
        <taxon>Gillisia</taxon>
    </lineage>
</organism>
<protein>
    <recommendedName>
        <fullName evidence="1">VOC domain-containing protein</fullName>
    </recommendedName>
</protein>
<dbReference type="InterPro" id="IPR037523">
    <property type="entry name" value="VOC_core"/>
</dbReference>
<feature type="domain" description="VOC" evidence="1">
    <location>
        <begin position="2"/>
        <end position="114"/>
    </location>
</feature>
<evidence type="ECO:0000259" key="1">
    <source>
        <dbReference type="PROSITE" id="PS51819"/>
    </source>
</evidence>
<keyword evidence="3" id="KW-1185">Reference proteome</keyword>
<dbReference type="HOGENOM" id="CLU_105391_0_0_10"/>
<evidence type="ECO:0000313" key="2">
    <source>
        <dbReference type="EMBL" id="EHQ01936.1"/>
    </source>
</evidence>
<dbReference type="OrthoDB" id="2703022at2"/>
<dbReference type="Gene3D" id="3.10.180.10">
    <property type="entry name" value="2,3-Dihydroxybiphenyl 1,2-Dioxygenase, domain 1"/>
    <property type="match status" value="1"/>
</dbReference>
<dbReference type="STRING" id="865937.Gilli_1269"/>
<accession>H2BWJ3</accession>
<reference evidence="3" key="1">
    <citation type="journal article" date="2012" name="Stand. Genomic Sci.">
        <title>Genome sequence of the Antarctic rhodopsins-containing flavobacterium Gillisia limnaea type strain (R-8282(T)).</title>
        <authorList>
            <person name="Riedel T."/>
            <person name="Held B."/>
            <person name="Nolan M."/>
            <person name="Lucas S."/>
            <person name="Lapidus A."/>
            <person name="Tice H."/>
            <person name="Del Rio T.G."/>
            <person name="Cheng J.F."/>
            <person name="Han C."/>
            <person name="Tapia R."/>
            <person name="Goodwin L.A."/>
            <person name="Pitluck S."/>
            <person name="Liolios K."/>
            <person name="Mavromatis K."/>
            <person name="Pagani I."/>
            <person name="Ivanova N."/>
            <person name="Mikhailova N."/>
            <person name="Pati A."/>
            <person name="Chen A."/>
            <person name="Palaniappan K."/>
            <person name="Land M."/>
            <person name="Rohde M."/>
            <person name="Tindall B.J."/>
            <person name="Detter J.C."/>
            <person name="Goker M."/>
            <person name="Bristow J."/>
            <person name="Eisen J.A."/>
            <person name="Markowitz V."/>
            <person name="Hugenholtz P."/>
            <person name="Kyrpides N.C."/>
            <person name="Klenk H.P."/>
            <person name="Woyke T."/>
        </authorList>
    </citation>
    <scope>NUCLEOTIDE SEQUENCE [LARGE SCALE GENOMIC DNA]</scope>
    <source>
        <strain evidence="3">DSM 15749 / LMG 21470 / R-8282</strain>
    </source>
</reference>